<dbReference type="RefSeq" id="WP_213236238.1">
    <property type="nucleotide sequence ID" value="NZ_JAHBCL010000009.1"/>
</dbReference>
<dbReference type="Gene3D" id="1.10.357.10">
    <property type="entry name" value="Tetracycline Repressor, domain 2"/>
    <property type="match status" value="1"/>
</dbReference>
<evidence type="ECO:0000313" key="5">
    <source>
        <dbReference type="Proteomes" id="UP000746471"/>
    </source>
</evidence>
<evidence type="ECO:0000256" key="2">
    <source>
        <dbReference type="PROSITE-ProRule" id="PRU00335"/>
    </source>
</evidence>
<sequence length="200" mass="23309">MKEKHRMKDELKRAKRSQNLKRERMKTFFIEAAKEIVVEYGSNALSVRSVADKAGYSYATIYNYYEDLDALLWDVKQSFVKDLHTFLIRHMPNVIEPGALKKLFRQYVDFYLENPNIFSFFYFTLLDDERDHIEMMHNCFIAIRIFETEALVVKPSKKTDASATTCAYAIHGLLMLHFSSDSAADTLRQDLENALLLLDG</sequence>
<name>A0ABS5PMJ9_9FIRM</name>
<protein>
    <submittedName>
        <fullName evidence="4">TetR/AcrR family transcriptional regulator</fullName>
    </submittedName>
</protein>
<proteinExistence type="predicted"/>
<keyword evidence="5" id="KW-1185">Reference proteome</keyword>
<dbReference type="InterPro" id="IPR001647">
    <property type="entry name" value="HTH_TetR"/>
</dbReference>
<evidence type="ECO:0000256" key="1">
    <source>
        <dbReference type="ARBA" id="ARBA00023125"/>
    </source>
</evidence>
<feature type="DNA-binding region" description="H-T-H motif" evidence="2">
    <location>
        <begin position="46"/>
        <end position="65"/>
    </location>
</feature>
<dbReference type="InterPro" id="IPR009057">
    <property type="entry name" value="Homeodomain-like_sf"/>
</dbReference>
<evidence type="ECO:0000313" key="4">
    <source>
        <dbReference type="EMBL" id="MBS7526385.1"/>
    </source>
</evidence>
<dbReference type="SUPFAM" id="SSF46689">
    <property type="entry name" value="Homeodomain-like"/>
    <property type="match status" value="1"/>
</dbReference>
<accession>A0ABS5PMJ9</accession>
<dbReference type="Pfam" id="PF00440">
    <property type="entry name" value="TetR_N"/>
    <property type="match status" value="1"/>
</dbReference>
<dbReference type="Proteomes" id="UP000746471">
    <property type="component" value="Unassembled WGS sequence"/>
</dbReference>
<dbReference type="EMBL" id="JAHBCL010000009">
    <property type="protein sequence ID" value="MBS7526385.1"/>
    <property type="molecule type" value="Genomic_DNA"/>
</dbReference>
<comment type="caution">
    <text evidence="4">The sequence shown here is derived from an EMBL/GenBank/DDBJ whole genome shotgun (WGS) entry which is preliminary data.</text>
</comment>
<reference evidence="4 5" key="1">
    <citation type="submission" date="2021-05" db="EMBL/GenBank/DDBJ databases">
        <title>Fusibacter ferrireducens sp. nov., an anaerobic, sulfur- and Fe-reducing bacterium isolated from the mangrove sediment.</title>
        <authorList>
            <person name="Qiu D."/>
        </authorList>
    </citation>
    <scope>NUCLEOTIDE SEQUENCE [LARGE SCALE GENOMIC DNA]</scope>
    <source>
        <strain evidence="4 5">DSM 12116</strain>
    </source>
</reference>
<keyword evidence="1 2" id="KW-0238">DNA-binding</keyword>
<feature type="domain" description="HTH tetR-type" evidence="3">
    <location>
        <begin position="23"/>
        <end position="83"/>
    </location>
</feature>
<gene>
    <name evidence="4" type="ORF">KHM83_06825</name>
</gene>
<organism evidence="4 5">
    <name type="scientific">Fusibacter paucivorans</name>
    <dbReference type="NCBI Taxonomy" id="76009"/>
    <lineage>
        <taxon>Bacteria</taxon>
        <taxon>Bacillati</taxon>
        <taxon>Bacillota</taxon>
        <taxon>Clostridia</taxon>
        <taxon>Eubacteriales</taxon>
        <taxon>Eubacteriales Family XII. Incertae Sedis</taxon>
        <taxon>Fusibacter</taxon>
    </lineage>
</organism>
<dbReference type="PROSITE" id="PS50977">
    <property type="entry name" value="HTH_TETR_2"/>
    <property type="match status" value="1"/>
</dbReference>
<evidence type="ECO:0000259" key="3">
    <source>
        <dbReference type="PROSITE" id="PS50977"/>
    </source>
</evidence>